<gene>
    <name evidence="3" type="ORF">Pla133_03100</name>
</gene>
<evidence type="ECO:0000313" key="3">
    <source>
        <dbReference type="EMBL" id="QDU65246.1"/>
    </source>
</evidence>
<feature type="transmembrane region" description="Helical" evidence="2">
    <location>
        <begin position="97"/>
        <end position="121"/>
    </location>
</feature>
<evidence type="ECO:0000256" key="1">
    <source>
        <dbReference type="SAM" id="MobiDB-lite"/>
    </source>
</evidence>
<feature type="transmembrane region" description="Helical" evidence="2">
    <location>
        <begin position="520"/>
        <end position="538"/>
    </location>
</feature>
<feature type="transmembrane region" description="Helical" evidence="2">
    <location>
        <begin position="482"/>
        <end position="500"/>
    </location>
</feature>
<feature type="transmembrane region" description="Helical" evidence="2">
    <location>
        <begin position="127"/>
        <end position="149"/>
    </location>
</feature>
<reference evidence="3 4" key="1">
    <citation type="submission" date="2019-02" db="EMBL/GenBank/DDBJ databases">
        <title>Deep-cultivation of Planctomycetes and their phenomic and genomic characterization uncovers novel biology.</title>
        <authorList>
            <person name="Wiegand S."/>
            <person name="Jogler M."/>
            <person name="Boedeker C."/>
            <person name="Pinto D."/>
            <person name="Vollmers J."/>
            <person name="Rivas-Marin E."/>
            <person name="Kohn T."/>
            <person name="Peeters S.H."/>
            <person name="Heuer A."/>
            <person name="Rast P."/>
            <person name="Oberbeckmann S."/>
            <person name="Bunk B."/>
            <person name="Jeske O."/>
            <person name="Meyerdierks A."/>
            <person name="Storesund J.E."/>
            <person name="Kallscheuer N."/>
            <person name="Luecker S."/>
            <person name="Lage O.M."/>
            <person name="Pohl T."/>
            <person name="Merkel B.J."/>
            <person name="Hornburger P."/>
            <person name="Mueller R.-W."/>
            <person name="Bruemmer F."/>
            <person name="Labrenz M."/>
            <person name="Spormann A.M."/>
            <person name="Op den Camp H."/>
            <person name="Overmann J."/>
            <person name="Amann R."/>
            <person name="Jetten M.S.M."/>
            <person name="Mascher T."/>
            <person name="Medema M.H."/>
            <person name="Devos D.P."/>
            <person name="Kaster A.-K."/>
            <person name="Ovreas L."/>
            <person name="Rohde M."/>
            <person name="Galperin M.Y."/>
            <person name="Jogler C."/>
        </authorList>
    </citation>
    <scope>NUCLEOTIDE SEQUENCE [LARGE SCALE GENOMIC DNA]</scope>
    <source>
        <strain evidence="3 4">Pla133</strain>
    </source>
</reference>
<accession>A0A518BE52</accession>
<dbReference type="EMBL" id="CP036287">
    <property type="protein sequence ID" value="QDU65246.1"/>
    <property type="molecule type" value="Genomic_DNA"/>
</dbReference>
<keyword evidence="4" id="KW-1185">Reference proteome</keyword>
<keyword evidence="2" id="KW-0812">Transmembrane</keyword>
<feature type="transmembrane region" description="Helical" evidence="2">
    <location>
        <begin position="161"/>
        <end position="179"/>
    </location>
</feature>
<feature type="transmembrane region" description="Helical" evidence="2">
    <location>
        <begin position="248"/>
        <end position="267"/>
    </location>
</feature>
<protein>
    <submittedName>
        <fullName evidence="3">Uncharacterized protein</fullName>
    </submittedName>
</protein>
<feature type="transmembrane region" description="Helical" evidence="2">
    <location>
        <begin position="312"/>
        <end position="331"/>
    </location>
</feature>
<dbReference type="AlphaFoldDB" id="A0A518BE52"/>
<evidence type="ECO:0000256" key="2">
    <source>
        <dbReference type="SAM" id="Phobius"/>
    </source>
</evidence>
<sequence length="606" mass="66532">MRLALVRREPALRMLPLVAALAAAYALFESRVALSVLTERDVNGSPVWSSSDHFGEIYSLIGMPLLLGLVVFTTLLPIRTRVREFERALPVTMRELVLTRLGLGLFALGVPIAVMTAVLAVDAPSRYRSVLLLAGGNLLMSAALALILIFRWKPTVRRLPLTDTITAGCVGVAIAALPAGFNQPLLAIPYGLLAAVVLVDLRRRAPLEIPADDPPSAPDTRRVDHGSPAGTGTRLGLSPLVFVMLRSVALRPLPMLMLAVALLSAFIPGYSNPWFLIGYPFWMVMVSVKHGLSPLHGLHALPISRDRMLPFLMLPSLIAVALGTGVRGLFFPTPFLSYDVLAASVQLDNGIERANGVEEEEYRLHVEVPPRAWALGLDPRDGGVTAPWGETCEPLRHRLFWGVSSFVYNPYDVAPDNTVRFLSWQLSRALRDVHGLELSADEVLARYLSECNPGDSIGEESWRIPKGAPWGPLPDRDHNRTGGWFLFGVLLWFGACWFALRDPRPLASTCPRWRRRLRTYGLGTLAISALIAISSLALSDRTALLVLGARIHRWLDGALASSPIAWTALLLGLVLACLALLRRRLRRIEVPRRPKTGFVPKEVAIF</sequence>
<dbReference type="Proteomes" id="UP000316921">
    <property type="component" value="Chromosome"/>
</dbReference>
<name>A0A518BE52_9BACT</name>
<organism evidence="3 4">
    <name type="scientific">Engelhardtia mirabilis</name>
    <dbReference type="NCBI Taxonomy" id="2528011"/>
    <lineage>
        <taxon>Bacteria</taxon>
        <taxon>Pseudomonadati</taxon>
        <taxon>Planctomycetota</taxon>
        <taxon>Planctomycetia</taxon>
        <taxon>Planctomycetia incertae sedis</taxon>
        <taxon>Engelhardtia</taxon>
    </lineage>
</organism>
<keyword evidence="2" id="KW-0472">Membrane</keyword>
<proteinExistence type="predicted"/>
<dbReference type="KEGG" id="pbap:Pla133_03100"/>
<keyword evidence="2" id="KW-1133">Transmembrane helix</keyword>
<feature type="transmembrane region" description="Helical" evidence="2">
    <location>
        <begin position="558"/>
        <end position="581"/>
    </location>
</feature>
<evidence type="ECO:0000313" key="4">
    <source>
        <dbReference type="Proteomes" id="UP000316921"/>
    </source>
</evidence>
<feature type="transmembrane region" description="Helical" evidence="2">
    <location>
        <begin position="57"/>
        <end position="76"/>
    </location>
</feature>
<feature type="region of interest" description="Disordered" evidence="1">
    <location>
        <begin position="209"/>
        <end position="231"/>
    </location>
</feature>